<dbReference type="RefSeq" id="WP_152202076.1">
    <property type="nucleotide sequence ID" value="NZ_VUKF01000010.1"/>
</dbReference>
<comment type="caution">
    <text evidence="4">The sequence shown here is derived from an EMBL/GenBank/DDBJ whole genome shotgun (WGS) entry which is preliminary data.</text>
</comment>
<protein>
    <recommendedName>
        <fullName evidence="3">Molybdopterin synthase sulfur carrier subunit</fullName>
    </recommendedName>
</protein>
<evidence type="ECO:0000313" key="5">
    <source>
        <dbReference type="Proteomes" id="UP000451860"/>
    </source>
</evidence>
<dbReference type="GO" id="GO:1990133">
    <property type="term" value="C:molybdopterin adenylyltransferase complex"/>
    <property type="evidence" value="ECO:0007669"/>
    <property type="project" value="TreeGrafter"/>
</dbReference>
<dbReference type="InterPro" id="IPR003749">
    <property type="entry name" value="ThiS/MoaD-like"/>
</dbReference>
<dbReference type="PANTHER" id="PTHR33359">
    <property type="entry name" value="MOLYBDOPTERIN SYNTHASE SULFUR CARRIER SUBUNIT"/>
    <property type="match status" value="1"/>
</dbReference>
<evidence type="ECO:0000313" key="4">
    <source>
        <dbReference type="EMBL" id="KAE8762620.1"/>
    </source>
</evidence>
<dbReference type="GO" id="GO:0000166">
    <property type="term" value="F:nucleotide binding"/>
    <property type="evidence" value="ECO:0007669"/>
    <property type="project" value="UniProtKB-KW"/>
</dbReference>
<dbReference type="InterPro" id="IPR044672">
    <property type="entry name" value="MOCS2A"/>
</dbReference>
<name>A0A7J5UK20_9MICO</name>
<dbReference type="PANTHER" id="PTHR33359:SF1">
    <property type="entry name" value="MOLYBDOPTERIN SYNTHASE SULFUR CARRIER SUBUNIT"/>
    <property type="match status" value="1"/>
</dbReference>
<proteinExistence type="inferred from homology"/>
<dbReference type="InterPro" id="IPR012675">
    <property type="entry name" value="Beta-grasp_dom_sf"/>
</dbReference>
<dbReference type="OrthoDB" id="3255135at2"/>
<dbReference type="SUPFAM" id="SSF54285">
    <property type="entry name" value="MoaD/ThiS"/>
    <property type="match status" value="1"/>
</dbReference>
<sequence>MTSPAPARAEAATLTVRVRYFAAAAEAAGTAAEDVALPDGATAADLVAALAARGPALARVLGISSLLVDGVVREDRDRPLTAAGATAAVDVLPPFAGG</sequence>
<gene>
    <name evidence="4" type="ORF">GB883_18435</name>
</gene>
<dbReference type="EMBL" id="WHJE01000144">
    <property type="protein sequence ID" value="KAE8762620.1"/>
    <property type="molecule type" value="Genomic_DNA"/>
</dbReference>
<dbReference type="Pfam" id="PF02597">
    <property type="entry name" value="ThiS"/>
    <property type="match status" value="1"/>
</dbReference>
<dbReference type="Proteomes" id="UP000451860">
    <property type="component" value="Unassembled WGS sequence"/>
</dbReference>
<dbReference type="GO" id="GO:0006777">
    <property type="term" value="P:Mo-molybdopterin cofactor biosynthetic process"/>
    <property type="evidence" value="ECO:0007669"/>
    <property type="project" value="InterPro"/>
</dbReference>
<keyword evidence="1" id="KW-0547">Nucleotide-binding</keyword>
<evidence type="ECO:0000256" key="2">
    <source>
        <dbReference type="ARBA" id="ARBA00024200"/>
    </source>
</evidence>
<evidence type="ECO:0000256" key="3">
    <source>
        <dbReference type="ARBA" id="ARBA00024247"/>
    </source>
</evidence>
<reference evidence="4 5" key="1">
    <citation type="submission" date="2019-10" db="EMBL/GenBank/DDBJ databases">
        <title>Georgenia wutianyii sp. nov. and Georgenia yuyongxinii sp. nov. isolated from plateau pika (Ochotona curzoniae) in the Qinghai-Tibet plateau of China.</title>
        <authorList>
            <person name="Tian Z."/>
        </authorList>
    </citation>
    <scope>NUCLEOTIDE SEQUENCE [LARGE SCALE GENOMIC DNA]</scope>
    <source>
        <strain evidence="4 5">DSM 21501</strain>
    </source>
</reference>
<organism evidence="4 5">
    <name type="scientific">Georgenia thermotolerans</name>
    <dbReference type="NCBI Taxonomy" id="527326"/>
    <lineage>
        <taxon>Bacteria</taxon>
        <taxon>Bacillati</taxon>
        <taxon>Actinomycetota</taxon>
        <taxon>Actinomycetes</taxon>
        <taxon>Micrococcales</taxon>
        <taxon>Bogoriellaceae</taxon>
        <taxon>Georgenia</taxon>
    </lineage>
</organism>
<dbReference type="AlphaFoldDB" id="A0A7J5UK20"/>
<dbReference type="Gene3D" id="3.10.20.30">
    <property type="match status" value="1"/>
</dbReference>
<dbReference type="InterPro" id="IPR016155">
    <property type="entry name" value="Mopterin_synth/thiamin_S_b"/>
</dbReference>
<accession>A0A7J5UK20</accession>
<evidence type="ECO:0000256" key="1">
    <source>
        <dbReference type="ARBA" id="ARBA00022741"/>
    </source>
</evidence>
<keyword evidence="5" id="KW-1185">Reference proteome</keyword>
<comment type="similarity">
    <text evidence="2">Belongs to the MoaD family.</text>
</comment>